<reference evidence="12 13" key="1">
    <citation type="submission" date="2020-08" db="EMBL/GenBank/DDBJ databases">
        <title>Genomic Encyclopedia of Type Strains, Phase III (KMG-III): the genomes of soil and plant-associated and newly described type strains.</title>
        <authorList>
            <person name="Whitman W."/>
        </authorList>
    </citation>
    <scope>NUCLEOTIDE SEQUENCE [LARGE SCALE GENOMIC DNA]</scope>
    <source>
        <strain evidence="12 13">CECT 8803</strain>
    </source>
</reference>
<dbReference type="CDD" id="cd06453">
    <property type="entry name" value="SufS_like"/>
    <property type="match status" value="1"/>
</dbReference>
<evidence type="ECO:0000256" key="5">
    <source>
        <dbReference type="ARBA" id="ARBA00012239"/>
    </source>
</evidence>
<dbReference type="Gene3D" id="3.90.1150.10">
    <property type="entry name" value="Aspartate Aminotransferase, domain 1"/>
    <property type="match status" value="1"/>
</dbReference>
<dbReference type="PIRSF" id="PIRSF005572">
    <property type="entry name" value="NifS"/>
    <property type="match status" value="1"/>
</dbReference>
<comment type="function">
    <text evidence="3">Catalyzes the removal of elemental sulfur atoms from cysteine to produce alanine. Seems to participate in the biosynthesis of the nitrogenase metalloclusters by providing the inorganic sulfur required for the Fe-S core formation.</text>
</comment>
<keyword evidence="12" id="KW-0456">Lyase</keyword>
<comment type="cofactor">
    <cofactor evidence="1">
        <name>pyridoxal 5'-phosphate</name>
        <dbReference type="ChEBI" id="CHEBI:597326"/>
    </cofactor>
</comment>
<dbReference type="Gene3D" id="3.40.640.10">
    <property type="entry name" value="Type I PLP-dependent aspartate aminotransferase-like (Major domain)"/>
    <property type="match status" value="1"/>
</dbReference>
<evidence type="ECO:0000256" key="10">
    <source>
        <dbReference type="ARBA" id="ARBA00050776"/>
    </source>
</evidence>
<dbReference type="SUPFAM" id="SSF53383">
    <property type="entry name" value="PLP-dependent transferases"/>
    <property type="match status" value="1"/>
</dbReference>
<dbReference type="PANTHER" id="PTHR43586">
    <property type="entry name" value="CYSTEINE DESULFURASE"/>
    <property type="match status" value="1"/>
</dbReference>
<evidence type="ECO:0000256" key="4">
    <source>
        <dbReference type="ARBA" id="ARBA00010447"/>
    </source>
</evidence>
<keyword evidence="8 12" id="KW-0808">Transferase</keyword>
<dbReference type="InterPro" id="IPR015422">
    <property type="entry name" value="PyrdxlP-dep_Trfase_small"/>
</dbReference>
<dbReference type="EMBL" id="JACHXA010000005">
    <property type="protein sequence ID" value="MBB3065799.1"/>
    <property type="molecule type" value="Genomic_DNA"/>
</dbReference>
<dbReference type="GO" id="GO:0006534">
    <property type="term" value="P:cysteine metabolic process"/>
    <property type="evidence" value="ECO:0007669"/>
    <property type="project" value="InterPro"/>
</dbReference>
<dbReference type="InterPro" id="IPR016454">
    <property type="entry name" value="Cysteine_dSase"/>
</dbReference>
<dbReference type="PANTHER" id="PTHR43586:SF8">
    <property type="entry name" value="CYSTEINE DESULFURASE 1, CHLOROPLASTIC"/>
    <property type="match status" value="1"/>
</dbReference>
<name>A0A839SUV5_9PROT</name>
<evidence type="ECO:0000256" key="1">
    <source>
        <dbReference type="ARBA" id="ARBA00001933"/>
    </source>
</evidence>
<organism evidence="12 13">
    <name type="scientific">Limibacillus halophilus</name>
    <dbReference type="NCBI Taxonomy" id="1579333"/>
    <lineage>
        <taxon>Bacteria</taxon>
        <taxon>Pseudomonadati</taxon>
        <taxon>Pseudomonadota</taxon>
        <taxon>Alphaproteobacteria</taxon>
        <taxon>Rhodospirillales</taxon>
        <taxon>Rhodovibrionaceae</taxon>
        <taxon>Limibacillus</taxon>
    </lineage>
</organism>
<protein>
    <recommendedName>
        <fullName evidence="6">Cysteine desulfurase</fullName>
        <ecNumber evidence="5">2.8.1.7</ecNumber>
    </recommendedName>
    <alternativeName>
        <fullName evidence="7">Probable cysteine desulfurase</fullName>
    </alternativeName>
</protein>
<evidence type="ECO:0000256" key="6">
    <source>
        <dbReference type="ARBA" id="ARBA00013558"/>
    </source>
</evidence>
<proteinExistence type="inferred from homology"/>
<dbReference type="InterPro" id="IPR015424">
    <property type="entry name" value="PyrdxlP-dep_Trfase"/>
</dbReference>
<dbReference type="GO" id="GO:0031071">
    <property type="term" value="F:cysteine desulfurase activity"/>
    <property type="evidence" value="ECO:0007669"/>
    <property type="project" value="UniProtKB-EC"/>
</dbReference>
<dbReference type="InterPro" id="IPR000192">
    <property type="entry name" value="Aminotrans_V_dom"/>
</dbReference>
<evidence type="ECO:0000313" key="12">
    <source>
        <dbReference type="EMBL" id="MBB3065799.1"/>
    </source>
</evidence>
<gene>
    <name evidence="12" type="ORF">FHR98_002095</name>
</gene>
<keyword evidence="9" id="KW-0663">Pyridoxal phosphate</keyword>
<evidence type="ECO:0000256" key="3">
    <source>
        <dbReference type="ARBA" id="ARBA00003120"/>
    </source>
</evidence>
<dbReference type="GO" id="GO:0016829">
    <property type="term" value="F:lyase activity"/>
    <property type="evidence" value="ECO:0007669"/>
    <property type="project" value="UniProtKB-KW"/>
</dbReference>
<dbReference type="InterPro" id="IPR015421">
    <property type="entry name" value="PyrdxlP-dep_Trfase_major"/>
</dbReference>
<evidence type="ECO:0000259" key="11">
    <source>
        <dbReference type="Pfam" id="PF00266"/>
    </source>
</evidence>
<comment type="catalytic activity">
    <reaction evidence="10">
        <text>(sulfur carrier)-H + L-cysteine = (sulfur carrier)-SH + L-alanine</text>
        <dbReference type="Rhea" id="RHEA:43892"/>
        <dbReference type="Rhea" id="RHEA-COMP:14737"/>
        <dbReference type="Rhea" id="RHEA-COMP:14739"/>
        <dbReference type="ChEBI" id="CHEBI:29917"/>
        <dbReference type="ChEBI" id="CHEBI:35235"/>
        <dbReference type="ChEBI" id="CHEBI:57972"/>
        <dbReference type="ChEBI" id="CHEBI:64428"/>
        <dbReference type="EC" id="2.8.1.7"/>
    </reaction>
</comment>
<evidence type="ECO:0000256" key="7">
    <source>
        <dbReference type="ARBA" id="ARBA00021850"/>
    </source>
</evidence>
<accession>A0A839SUV5</accession>
<sequence>MSLLKTPTLPNDSRPGDNSIAAFDVERVREDFPILKREVYGRPLVYLDNGASAQKPRQVIDAMTRVMEESYSNVHRGVHRLSQEATDLFEGARERVAAFVNAGSPDEIIFTRGATEAINMLAACFASQVQPGDEIIISEMEHHSNIVPWQFLRDRSGIVLKAVPIDDDGNFDMDAYRGLLSPRTKLVAVTHISNALGSITPLKQIIQEAHAAGAQVMVDGCQALPHMRVDVRELDADYYAFSSHKMYGPTGIGALYGKKDLLNRLPPYQGGGDMIATVTLEKSTFKAAPHRFEAGTPAIIEAVGFGAAVDYLNSIGMNAIAAHEEGLLAYATRKLEAIEGLQIIGKAKEKAGIISFVLEGAHAHDIGTIVDRSGVALRAGHHCAQPVMDRFGLSATARVSFGLYNTPAEVDVLAEALQTVRDFFG</sequence>
<evidence type="ECO:0000256" key="9">
    <source>
        <dbReference type="ARBA" id="ARBA00022898"/>
    </source>
</evidence>
<dbReference type="RefSeq" id="WP_183416621.1">
    <property type="nucleotide sequence ID" value="NZ_JACHXA010000005.1"/>
</dbReference>
<comment type="caution">
    <text evidence="12">The sequence shown here is derived from an EMBL/GenBank/DDBJ whole genome shotgun (WGS) entry which is preliminary data.</text>
</comment>
<evidence type="ECO:0000256" key="8">
    <source>
        <dbReference type="ARBA" id="ARBA00022679"/>
    </source>
</evidence>
<keyword evidence="13" id="KW-1185">Reference proteome</keyword>
<dbReference type="Pfam" id="PF00266">
    <property type="entry name" value="Aminotran_5"/>
    <property type="match status" value="1"/>
</dbReference>
<feature type="domain" description="Aminotransferase class V" evidence="11">
    <location>
        <begin position="45"/>
        <end position="413"/>
    </location>
</feature>
<dbReference type="InterPro" id="IPR010970">
    <property type="entry name" value="Cys_dSase_SufS"/>
</dbReference>
<evidence type="ECO:0000256" key="2">
    <source>
        <dbReference type="ARBA" id="ARBA00002824"/>
    </source>
</evidence>
<comment type="similarity">
    <text evidence="4">Belongs to the class-V pyridoxal-phosphate-dependent aminotransferase family. Csd subfamily.</text>
</comment>
<dbReference type="Proteomes" id="UP000581135">
    <property type="component" value="Unassembled WGS sequence"/>
</dbReference>
<evidence type="ECO:0000313" key="13">
    <source>
        <dbReference type="Proteomes" id="UP000581135"/>
    </source>
</evidence>
<dbReference type="GO" id="GO:0030170">
    <property type="term" value="F:pyridoxal phosphate binding"/>
    <property type="evidence" value="ECO:0007669"/>
    <property type="project" value="InterPro"/>
</dbReference>
<dbReference type="AlphaFoldDB" id="A0A839SUV5"/>
<dbReference type="NCBIfam" id="TIGR01979">
    <property type="entry name" value="sufS"/>
    <property type="match status" value="1"/>
</dbReference>
<dbReference type="EC" id="2.8.1.7" evidence="5"/>
<comment type="function">
    <text evidence="2">Catalyzes the removal of elemental sulfur and selenium atoms from L-cysteine, L-cystine, L-selenocysteine, and L-selenocystine to produce L-alanine.</text>
</comment>